<sequence>MPENCILAILIEAESWPSLNMRVLNRVLRERLGFGAKQVHTEAHVAEYLSSAQFNRFAG</sequence>
<dbReference type="EMBL" id="MOOB01000009">
    <property type="protein sequence ID" value="OQE91537.1"/>
    <property type="molecule type" value="Genomic_DNA"/>
</dbReference>
<evidence type="ECO:0000313" key="1">
    <source>
        <dbReference type="EMBL" id="OQE91537.1"/>
    </source>
</evidence>
<dbReference type="Proteomes" id="UP000191691">
    <property type="component" value="Unassembled WGS sequence"/>
</dbReference>
<protein>
    <submittedName>
        <fullName evidence="1">Uncharacterized protein</fullName>
    </submittedName>
</protein>
<organism evidence="1 2">
    <name type="scientific">Penicillium nalgiovense</name>
    <dbReference type="NCBI Taxonomy" id="60175"/>
    <lineage>
        <taxon>Eukaryota</taxon>
        <taxon>Fungi</taxon>
        <taxon>Dikarya</taxon>
        <taxon>Ascomycota</taxon>
        <taxon>Pezizomycotina</taxon>
        <taxon>Eurotiomycetes</taxon>
        <taxon>Eurotiomycetidae</taxon>
        <taxon>Eurotiales</taxon>
        <taxon>Aspergillaceae</taxon>
        <taxon>Penicillium</taxon>
    </lineage>
</organism>
<proteinExistence type="predicted"/>
<dbReference type="AlphaFoldDB" id="A0A1V6YW39"/>
<name>A0A1V6YW39_PENNA</name>
<evidence type="ECO:0000313" key="2">
    <source>
        <dbReference type="Proteomes" id="UP000191691"/>
    </source>
</evidence>
<comment type="caution">
    <text evidence="1">The sequence shown here is derived from an EMBL/GenBank/DDBJ whole genome shotgun (WGS) entry which is preliminary data.</text>
</comment>
<keyword evidence="2" id="KW-1185">Reference proteome</keyword>
<reference evidence="2" key="1">
    <citation type="journal article" date="2017" name="Nat. Microbiol.">
        <title>Global analysis of biosynthetic gene clusters reveals vast potential of secondary metabolite production in Penicillium species.</title>
        <authorList>
            <person name="Nielsen J.C."/>
            <person name="Grijseels S."/>
            <person name="Prigent S."/>
            <person name="Ji B."/>
            <person name="Dainat J."/>
            <person name="Nielsen K.F."/>
            <person name="Frisvad J.C."/>
            <person name="Workman M."/>
            <person name="Nielsen J."/>
        </authorList>
    </citation>
    <scope>NUCLEOTIDE SEQUENCE [LARGE SCALE GENOMIC DNA]</scope>
    <source>
        <strain evidence="2">IBT 13039</strain>
    </source>
</reference>
<accession>A0A1V6YW39</accession>
<gene>
    <name evidence="1" type="ORF">PENNAL_c0009G09338</name>
</gene>